<evidence type="ECO:0000256" key="1">
    <source>
        <dbReference type="SAM" id="SignalP"/>
    </source>
</evidence>
<dbReference type="EMBL" id="NKCK01000099">
    <property type="protein sequence ID" value="RSL99941.1"/>
    <property type="molecule type" value="Genomic_DNA"/>
</dbReference>
<proteinExistence type="predicted"/>
<reference evidence="2 3" key="1">
    <citation type="submission" date="2017-06" db="EMBL/GenBank/DDBJ databases">
        <title>Comparative genomic analysis of Ambrosia Fusariam Clade fungi.</title>
        <authorList>
            <person name="Stajich J.E."/>
            <person name="Carrillo J."/>
            <person name="Kijimoto T."/>
            <person name="Eskalen A."/>
            <person name="O'Donnell K."/>
            <person name="Kasson M."/>
        </authorList>
    </citation>
    <scope>NUCLEOTIDE SEQUENCE [LARGE SCALE GENOMIC DNA]</scope>
    <source>
        <strain evidence="2 3">NRRL62579</strain>
    </source>
</reference>
<organism evidence="2 3">
    <name type="scientific">Fusarium oligoseptatum</name>
    <dbReference type="NCBI Taxonomy" id="2604345"/>
    <lineage>
        <taxon>Eukaryota</taxon>
        <taxon>Fungi</taxon>
        <taxon>Dikarya</taxon>
        <taxon>Ascomycota</taxon>
        <taxon>Pezizomycotina</taxon>
        <taxon>Sordariomycetes</taxon>
        <taxon>Hypocreomycetidae</taxon>
        <taxon>Hypocreales</taxon>
        <taxon>Nectriaceae</taxon>
        <taxon>Fusarium</taxon>
        <taxon>Fusarium solani species complex</taxon>
    </lineage>
</organism>
<name>A0A428TD36_9HYPO</name>
<dbReference type="AlphaFoldDB" id="A0A428TD36"/>
<comment type="caution">
    <text evidence="2">The sequence shown here is derived from an EMBL/GenBank/DDBJ whole genome shotgun (WGS) entry which is preliminary data.</text>
</comment>
<evidence type="ECO:0000313" key="3">
    <source>
        <dbReference type="Proteomes" id="UP000287144"/>
    </source>
</evidence>
<feature type="signal peptide" evidence="1">
    <location>
        <begin position="1"/>
        <end position="22"/>
    </location>
</feature>
<accession>A0A428TD36</accession>
<keyword evidence="3" id="KW-1185">Reference proteome</keyword>
<feature type="chain" id="PRO_5019109604" evidence="1">
    <location>
        <begin position="23"/>
        <end position="163"/>
    </location>
</feature>
<keyword evidence="1" id="KW-0732">Signal</keyword>
<evidence type="ECO:0000313" key="2">
    <source>
        <dbReference type="EMBL" id="RSL99941.1"/>
    </source>
</evidence>
<protein>
    <submittedName>
        <fullName evidence="2">Uncharacterized protein</fullName>
    </submittedName>
</protein>
<gene>
    <name evidence="2" type="ORF">CEP52_009465</name>
</gene>
<sequence>MRIIGLVVTAGLIAPLVGPTSAVLMIPRELDWAAGGGHLWLNGTKNQLWPAKLEKGRSPEDDEVHCIAGGWENIRDNYKTWASDARQAVPSFEIPEGFGRKLYARTRQSDVFGEETWVFTACNDVTMTQSIMYSIWSSALHYLAKKESKISQVEKSISQNRYS</sequence>
<dbReference type="Proteomes" id="UP000287144">
    <property type="component" value="Unassembled WGS sequence"/>
</dbReference>